<protein>
    <submittedName>
        <fullName evidence="3">Uncharacterized protein</fullName>
    </submittedName>
</protein>
<evidence type="ECO:0000256" key="1">
    <source>
        <dbReference type="ARBA" id="ARBA00001968"/>
    </source>
</evidence>
<comment type="cofactor">
    <cofactor evidence="1">
        <name>a divalent metal cation</name>
        <dbReference type="ChEBI" id="CHEBI:60240"/>
    </cofactor>
</comment>
<dbReference type="Pfam" id="PF13359">
    <property type="entry name" value="DDE_Tnp_4"/>
    <property type="match status" value="1"/>
</dbReference>
<organism evidence="3">
    <name type="scientific">Magallana gigas</name>
    <name type="common">Pacific oyster</name>
    <name type="synonym">Crassostrea gigas</name>
    <dbReference type="NCBI Taxonomy" id="29159"/>
    <lineage>
        <taxon>Eukaryota</taxon>
        <taxon>Metazoa</taxon>
        <taxon>Spiralia</taxon>
        <taxon>Lophotrochozoa</taxon>
        <taxon>Mollusca</taxon>
        <taxon>Bivalvia</taxon>
        <taxon>Autobranchia</taxon>
        <taxon>Pteriomorphia</taxon>
        <taxon>Ostreida</taxon>
        <taxon>Ostreoidea</taxon>
        <taxon>Ostreidae</taxon>
        <taxon>Magallana</taxon>
    </lineage>
</organism>
<dbReference type="HOGENOM" id="CLU_079996_0_0_1"/>
<reference evidence="3" key="1">
    <citation type="journal article" date="2012" name="Nature">
        <title>The oyster genome reveals stress adaptation and complexity of shell formation.</title>
        <authorList>
            <person name="Zhang G."/>
            <person name="Fang X."/>
            <person name="Guo X."/>
            <person name="Li L."/>
            <person name="Luo R."/>
            <person name="Xu F."/>
            <person name="Yang P."/>
            <person name="Zhang L."/>
            <person name="Wang X."/>
            <person name="Qi H."/>
            <person name="Xiong Z."/>
            <person name="Que H."/>
            <person name="Xie Y."/>
            <person name="Holland P.W."/>
            <person name="Paps J."/>
            <person name="Zhu Y."/>
            <person name="Wu F."/>
            <person name="Chen Y."/>
            <person name="Wang J."/>
            <person name="Peng C."/>
            <person name="Meng J."/>
            <person name="Yang L."/>
            <person name="Liu J."/>
            <person name="Wen B."/>
            <person name="Zhang N."/>
            <person name="Huang Z."/>
            <person name="Zhu Q."/>
            <person name="Feng Y."/>
            <person name="Mount A."/>
            <person name="Hedgecock D."/>
            <person name="Xu Z."/>
            <person name="Liu Y."/>
            <person name="Domazet-Loso T."/>
            <person name="Du Y."/>
            <person name="Sun X."/>
            <person name="Zhang S."/>
            <person name="Liu B."/>
            <person name="Cheng P."/>
            <person name="Jiang X."/>
            <person name="Li J."/>
            <person name="Fan D."/>
            <person name="Wang W."/>
            <person name="Fu W."/>
            <person name="Wang T."/>
            <person name="Wang B."/>
            <person name="Zhang J."/>
            <person name="Peng Z."/>
            <person name="Li Y."/>
            <person name="Li N."/>
            <person name="Wang J."/>
            <person name="Chen M."/>
            <person name="He Y."/>
            <person name="Tan F."/>
            <person name="Song X."/>
            <person name="Zheng Q."/>
            <person name="Huang R."/>
            <person name="Yang H."/>
            <person name="Du X."/>
            <person name="Chen L."/>
            <person name="Yang M."/>
            <person name="Gaffney P.M."/>
            <person name="Wang S."/>
            <person name="Luo L."/>
            <person name="She Z."/>
            <person name="Ming Y."/>
            <person name="Huang W."/>
            <person name="Zhang S."/>
            <person name="Huang B."/>
            <person name="Zhang Y."/>
            <person name="Qu T."/>
            <person name="Ni P."/>
            <person name="Miao G."/>
            <person name="Wang J."/>
            <person name="Wang Q."/>
            <person name="Steinberg C.E."/>
            <person name="Wang H."/>
            <person name="Li N."/>
            <person name="Qian L."/>
            <person name="Zhang G."/>
            <person name="Li Y."/>
            <person name="Yang H."/>
            <person name="Liu X."/>
            <person name="Wang J."/>
            <person name="Yin Y."/>
            <person name="Wang J."/>
        </authorList>
    </citation>
    <scope>NUCLEOTIDE SEQUENCE [LARGE SCALE GENOMIC DNA]</scope>
    <source>
        <strain evidence="3">05x7-T-G4-1.051#20</strain>
    </source>
</reference>
<evidence type="ECO:0000313" key="3">
    <source>
        <dbReference type="EMBL" id="EKC31927.1"/>
    </source>
</evidence>
<accession>K1Q5N7</accession>
<dbReference type="InParanoid" id="K1Q5N7"/>
<dbReference type="EMBL" id="JH816339">
    <property type="protein sequence ID" value="EKC31927.1"/>
    <property type="molecule type" value="Genomic_DNA"/>
</dbReference>
<proteinExistence type="predicted"/>
<dbReference type="InterPro" id="IPR027806">
    <property type="entry name" value="HARBI1_dom"/>
</dbReference>
<evidence type="ECO:0000256" key="2">
    <source>
        <dbReference type="ARBA" id="ARBA00022723"/>
    </source>
</evidence>
<sequence>MPSFLQKGHKQHKTEDANSSRLITKIRWVVESVNARIKTWRYLARQLPNSQIPYVGEYVRIISALCNKYRPPLSSGDEENDLQTAAKMRHLSTQTNLLQTEVESNNLQKKRYVWRKIDDENIDIPDFPQYTEEEIRELTLGVYQVKLAKHYTQEHMSQEGYELWVDHHQPGLLAVKIQSRHTSSKSYLCWIRFEEGAVTSWYCCCKSGARVVGTCAHIASVIWYLSFARHSRVNLELSKNWLDSVCDAAIIPEVAEVVDESDSESEAMEE</sequence>
<keyword evidence="2" id="KW-0479">Metal-binding</keyword>
<name>K1Q5N7_MAGGI</name>
<dbReference type="GO" id="GO:0046872">
    <property type="term" value="F:metal ion binding"/>
    <property type="evidence" value="ECO:0007669"/>
    <property type="project" value="UniProtKB-KW"/>
</dbReference>
<dbReference type="AlphaFoldDB" id="K1Q5N7"/>
<gene>
    <name evidence="3" type="ORF">CGI_10012143</name>
</gene>